<reference evidence="2 3" key="1">
    <citation type="submission" date="2016-10" db="EMBL/GenBank/DDBJ databases">
        <authorList>
            <person name="de Groot N.N."/>
        </authorList>
    </citation>
    <scope>NUCLEOTIDE SEQUENCE [LARGE SCALE GENOMIC DNA]</scope>
    <source>
        <strain evidence="2 3">DSM 43019</strain>
    </source>
</reference>
<dbReference type="Proteomes" id="UP000199645">
    <property type="component" value="Unassembled WGS sequence"/>
</dbReference>
<dbReference type="STRING" id="35752.SAMN05421541_106332"/>
<keyword evidence="1" id="KW-0472">Membrane</keyword>
<name>A0A1I2GAB7_9ACTN</name>
<protein>
    <submittedName>
        <fullName evidence="2">Uncharacterized protein</fullName>
    </submittedName>
</protein>
<keyword evidence="1" id="KW-0812">Transmembrane</keyword>
<dbReference type="EMBL" id="FONV01000006">
    <property type="protein sequence ID" value="SFF13930.1"/>
    <property type="molecule type" value="Genomic_DNA"/>
</dbReference>
<organism evidence="2 3">
    <name type="scientific">Actinoplanes philippinensis</name>
    <dbReference type="NCBI Taxonomy" id="35752"/>
    <lineage>
        <taxon>Bacteria</taxon>
        <taxon>Bacillati</taxon>
        <taxon>Actinomycetota</taxon>
        <taxon>Actinomycetes</taxon>
        <taxon>Micromonosporales</taxon>
        <taxon>Micromonosporaceae</taxon>
        <taxon>Actinoplanes</taxon>
    </lineage>
</organism>
<keyword evidence="1" id="KW-1133">Transmembrane helix</keyword>
<dbReference type="RefSeq" id="WP_093615358.1">
    <property type="nucleotide sequence ID" value="NZ_BOMT01000024.1"/>
</dbReference>
<proteinExistence type="predicted"/>
<keyword evidence="3" id="KW-1185">Reference proteome</keyword>
<gene>
    <name evidence="2" type="ORF">SAMN05421541_106332</name>
</gene>
<feature type="transmembrane region" description="Helical" evidence="1">
    <location>
        <begin position="95"/>
        <end position="115"/>
    </location>
</feature>
<accession>A0A1I2GAB7</accession>
<evidence type="ECO:0000313" key="2">
    <source>
        <dbReference type="EMBL" id="SFF13930.1"/>
    </source>
</evidence>
<evidence type="ECO:0000256" key="1">
    <source>
        <dbReference type="SAM" id="Phobius"/>
    </source>
</evidence>
<evidence type="ECO:0000313" key="3">
    <source>
        <dbReference type="Proteomes" id="UP000199645"/>
    </source>
</evidence>
<dbReference type="AlphaFoldDB" id="A0A1I2GAB7"/>
<sequence>MPKKNQAQALYGLATANATETLVVGTLRNNTLVPATQLVALLHKAPSDAYVTMVKLSDGSYSWGTTAYPSGLDIVQSAGVCVNPAALNGPTDKEVLLGALAAVIVLAFMALMFSLT</sequence>